<evidence type="ECO:0000256" key="6">
    <source>
        <dbReference type="ARBA" id="ARBA00022989"/>
    </source>
</evidence>
<evidence type="ECO:0000256" key="3">
    <source>
        <dbReference type="ARBA" id="ARBA00022448"/>
    </source>
</evidence>
<feature type="transmembrane region" description="Helical" evidence="8">
    <location>
        <begin position="432"/>
        <end position="450"/>
    </location>
</feature>
<evidence type="ECO:0000256" key="8">
    <source>
        <dbReference type="SAM" id="Phobius"/>
    </source>
</evidence>
<evidence type="ECO:0000259" key="9">
    <source>
        <dbReference type="Pfam" id="PF03600"/>
    </source>
</evidence>
<sequence length="451" mass="47566">MDWPLSWEGTLVLALFALAYVLFALREERKTLVAGVLGAAAIGISFVGGLIPLSGAGACEIFGYHPPGSPWSVCSVSGFVEWDTLGLLIGLFILAAVLSQLEFFRYLAIRLAKSSRGRPLPLFLTLSLLSFALSAFINSITVMVVLAALTLELARELKLDPIPYLLAEISCSNVGGAATFVGDPPNVILGTYFHLTFMEFLVYAGPLALGALVVTVLLFGLRYRSEFRAERAGAIHQRENLAPSPALDRTRVSLALGVFALTLGLLAFNSFLPPSVGEIGLIGGALGLLVAGRSMAWKVVRAVDWEVLLFFLFLFLLVGGLEATGVIRLMASGIADVGGGNALLTASLLLWTLGLLSSVVDNVPLAAAAAPLILTLHQTQGLPVQSLVYATAVGTDVGGNGTPIGASANVVGLAIARRAGVKISWSRYLREAFPIMVASLAAANLVLFFYH</sequence>
<gene>
    <name evidence="10" type="ORF">B1B_12149</name>
</gene>
<proteinExistence type="inferred from homology"/>
<feature type="transmembrane region" description="Helical" evidence="8">
    <location>
        <begin position="252"/>
        <end position="272"/>
    </location>
</feature>
<comment type="caution">
    <text evidence="10">The sequence shown here is derived from an EMBL/GenBank/DDBJ whole genome shotgun (WGS) entry which is preliminary data.</text>
</comment>
<organism evidence="10">
    <name type="scientific">mine drainage metagenome</name>
    <dbReference type="NCBI Taxonomy" id="410659"/>
    <lineage>
        <taxon>unclassified sequences</taxon>
        <taxon>metagenomes</taxon>
        <taxon>ecological metagenomes</taxon>
    </lineage>
</organism>
<evidence type="ECO:0000256" key="4">
    <source>
        <dbReference type="ARBA" id="ARBA00022475"/>
    </source>
</evidence>
<evidence type="ECO:0000313" key="10">
    <source>
        <dbReference type="EMBL" id="EQD47824.1"/>
    </source>
</evidence>
<feature type="transmembrane region" description="Helical" evidence="8">
    <location>
        <begin position="6"/>
        <end position="25"/>
    </location>
</feature>
<protein>
    <submittedName>
        <fullName evidence="10">Citrate transporter</fullName>
    </submittedName>
</protein>
<dbReference type="PANTHER" id="PTHR43568">
    <property type="entry name" value="P PROTEIN"/>
    <property type="match status" value="1"/>
</dbReference>
<feature type="transmembrane region" description="Helical" evidence="8">
    <location>
        <begin position="120"/>
        <end position="149"/>
    </location>
</feature>
<accession>T1B4T2</accession>
<dbReference type="InterPro" id="IPR000802">
    <property type="entry name" value="Arsenical_pump_ArsB"/>
</dbReference>
<feature type="transmembrane region" description="Helical" evidence="8">
    <location>
        <begin position="32"/>
        <end position="65"/>
    </location>
</feature>
<comment type="subcellular location">
    <subcellularLocation>
        <location evidence="1">Cell membrane</location>
        <topology evidence="1">Multi-pass membrane protein</topology>
    </subcellularLocation>
</comment>
<evidence type="ECO:0000256" key="1">
    <source>
        <dbReference type="ARBA" id="ARBA00004651"/>
    </source>
</evidence>
<reference evidence="10" key="1">
    <citation type="submission" date="2013-08" db="EMBL/GenBank/DDBJ databases">
        <authorList>
            <person name="Mendez C."/>
            <person name="Richter M."/>
            <person name="Ferrer M."/>
            <person name="Sanchez J."/>
        </authorList>
    </citation>
    <scope>NUCLEOTIDE SEQUENCE</scope>
</reference>
<evidence type="ECO:0000256" key="7">
    <source>
        <dbReference type="ARBA" id="ARBA00023136"/>
    </source>
</evidence>
<comment type="similarity">
    <text evidence="2">Belongs to the CitM (TC 2.A.11) transporter family.</text>
</comment>
<evidence type="ECO:0000256" key="2">
    <source>
        <dbReference type="ARBA" id="ARBA00009843"/>
    </source>
</evidence>
<feature type="transmembrane region" description="Helical" evidence="8">
    <location>
        <begin position="308"/>
        <end position="331"/>
    </location>
</feature>
<keyword evidence="3" id="KW-0813">Transport</keyword>
<keyword evidence="5 8" id="KW-0812">Transmembrane</keyword>
<dbReference type="GO" id="GO:0005886">
    <property type="term" value="C:plasma membrane"/>
    <property type="evidence" value="ECO:0007669"/>
    <property type="project" value="UniProtKB-SubCell"/>
</dbReference>
<feature type="transmembrane region" description="Helical" evidence="8">
    <location>
        <begin position="278"/>
        <end position="296"/>
    </location>
</feature>
<feature type="transmembrane region" description="Helical" evidence="8">
    <location>
        <begin position="200"/>
        <end position="221"/>
    </location>
</feature>
<dbReference type="EMBL" id="AUZY01007943">
    <property type="protein sequence ID" value="EQD47824.1"/>
    <property type="molecule type" value="Genomic_DNA"/>
</dbReference>
<reference evidence="10" key="2">
    <citation type="journal article" date="2014" name="ISME J.">
        <title>Microbial stratification in low pH oxic and suboxic macroscopic growths along an acid mine drainage.</title>
        <authorList>
            <person name="Mendez-Garcia C."/>
            <person name="Mesa V."/>
            <person name="Sprenger R.R."/>
            <person name="Richter M."/>
            <person name="Diez M.S."/>
            <person name="Solano J."/>
            <person name="Bargiela R."/>
            <person name="Golyshina O.V."/>
            <person name="Manteca A."/>
            <person name="Ramos J.L."/>
            <person name="Gallego J.R."/>
            <person name="Llorente I."/>
            <person name="Martins Dos Santos V.A."/>
            <person name="Jensen O.N."/>
            <person name="Pelaez A.I."/>
            <person name="Sanchez J."/>
            <person name="Ferrer M."/>
        </authorList>
    </citation>
    <scope>NUCLEOTIDE SEQUENCE</scope>
</reference>
<evidence type="ECO:0000256" key="5">
    <source>
        <dbReference type="ARBA" id="ARBA00022692"/>
    </source>
</evidence>
<feature type="domain" description="Citrate transporter-like" evidence="9">
    <location>
        <begin position="20"/>
        <end position="394"/>
    </location>
</feature>
<dbReference type="GO" id="GO:0015105">
    <property type="term" value="F:arsenite transmembrane transporter activity"/>
    <property type="evidence" value="ECO:0007669"/>
    <property type="project" value="InterPro"/>
</dbReference>
<dbReference type="PANTHER" id="PTHR43568:SF1">
    <property type="entry name" value="P PROTEIN"/>
    <property type="match status" value="1"/>
</dbReference>
<dbReference type="PRINTS" id="PR00758">
    <property type="entry name" value="ARSENICPUMP"/>
</dbReference>
<feature type="transmembrane region" description="Helical" evidence="8">
    <location>
        <begin position="337"/>
        <end position="356"/>
    </location>
</feature>
<keyword evidence="4" id="KW-1003">Cell membrane</keyword>
<keyword evidence="7 8" id="KW-0472">Membrane</keyword>
<name>T1B4T2_9ZZZZ</name>
<dbReference type="InterPro" id="IPR004680">
    <property type="entry name" value="Cit_transptr-like_dom"/>
</dbReference>
<feature type="transmembrane region" description="Helical" evidence="8">
    <location>
        <begin position="85"/>
        <end position="108"/>
    </location>
</feature>
<dbReference type="InterPro" id="IPR051475">
    <property type="entry name" value="Diverse_Ion_Transporter"/>
</dbReference>
<keyword evidence="6 8" id="KW-1133">Transmembrane helix</keyword>
<dbReference type="Pfam" id="PF03600">
    <property type="entry name" value="CitMHS"/>
    <property type="match status" value="1"/>
</dbReference>
<dbReference type="AlphaFoldDB" id="T1B4T2"/>